<dbReference type="AlphaFoldDB" id="A0A813YWJ9"/>
<dbReference type="Proteomes" id="UP000663879">
    <property type="component" value="Unassembled WGS sequence"/>
</dbReference>
<keyword evidence="1" id="KW-0732">Signal</keyword>
<gene>
    <name evidence="2" type="ORF">OXX778_LOCUS10892</name>
</gene>
<proteinExistence type="predicted"/>
<evidence type="ECO:0000256" key="1">
    <source>
        <dbReference type="SAM" id="SignalP"/>
    </source>
</evidence>
<sequence length="107" mass="12563">MQLSFVFIALIGIALVNASYPDFSENDEDAMEFLNSQKRELEMAKRVFYSGKEQRREVRERYEEKCERNIISGAMNKPRWCPELDTWPEWKAAEGQSNLKNLKNKLG</sequence>
<comment type="caution">
    <text evidence="2">The sequence shown here is derived from an EMBL/GenBank/DDBJ whole genome shotgun (WGS) entry which is preliminary data.</text>
</comment>
<feature type="chain" id="PRO_5032819077" evidence="1">
    <location>
        <begin position="19"/>
        <end position="107"/>
    </location>
</feature>
<dbReference type="EMBL" id="CAJNOC010001780">
    <property type="protein sequence ID" value="CAF0890631.1"/>
    <property type="molecule type" value="Genomic_DNA"/>
</dbReference>
<keyword evidence="3" id="KW-1185">Reference proteome</keyword>
<evidence type="ECO:0000313" key="3">
    <source>
        <dbReference type="Proteomes" id="UP000663879"/>
    </source>
</evidence>
<reference evidence="2" key="1">
    <citation type="submission" date="2021-02" db="EMBL/GenBank/DDBJ databases">
        <authorList>
            <person name="Nowell W R."/>
        </authorList>
    </citation>
    <scope>NUCLEOTIDE SEQUENCE</scope>
    <source>
        <strain evidence="2">Ploen Becks lab</strain>
    </source>
</reference>
<protein>
    <submittedName>
        <fullName evidence="2">Uncharacterized protein</fullName>
    </submittedName>
</protein>
<evidence type="ECO:0000313" key="2">
    <source>
        <dbReference type="EMBL" id="CAF0890631.1"/>
    </source>
</evidence>
<feature type="signal peptide" evidence="1">
    <location>
        <begin position="1"/>
        <end position="18"/>
    </location>
</feature>
<organism evidence="2 3">
    <name type="scientific">Brachionus calyciflorus</name>
    <dbReference type="NCBI Taxonomy" id="104777"/>
    <lineage>
        <taxon>Eukaryota</taxon>
        <taxon>Metazoa</taxon>
        <taxon>Spiralia</taxon>
        <taxon>Gnathifera</taxon>
        <taxon>Rotifera</taxon>
        <taxon>Eurotatoria</taxon>
        <taxon>Monogononta</taxon>
        <taxon>Pseudotrocha</taxon>
        <taxon>Ploima</taxon>
        <taxon>Brachionidae</taxon>
        <taxon>Brachionus</taxon>
    </lineage>
</organism>
<dbReference type="OrthoDB" id="10398189at2759"/>
<name>A0A813YWJ9_9BILA</name>
<accession>A0A813YWJ9</accession>